<dbReference type="OrthoDB" id="5385189at2759"/>
<reference evidence="2" key="1">
    <citation type="journal article" date="2020" name="Stud. Mycol.">
        <title>101 Dothideomycetes genomes: a test case for predicting lifestyles and emergence of pathogens.</title>
        <authorList>
            <person name="Haridas S."/>
            <person name="Albert R."/>
            <person name="Binder M."/>
            <person name="Bloem J."/>
            <person name="Labutti K."/>
            <person name="Salamov A."/>
            <person name="Andreopoulos B."/>
            <person name="Baker S."/>
            <person name="Barry K."/>
            <person name="Bills G."/>
            <person name="Bluhm B."/>
            <person name="Cannon C."/>
            <person name="Castanera R."/>
            <person name="Culley D."/>
            <person name="Daum C."/>
            <person name="Ezra D."/>
            <person name="Gonzalez J."/>
            <person name="Henrissat B."/>
            <person name="Kuo A."/>
            <person name="Liang C."/>
            <person name="Lipzen A."/>
            <person name="Lutzoni F."/>
            <person name="Magnuson J."/>
            <person name="Mondo S."/>
            <person name="Nolan M."/>
            <person name="Ohm R."/>
            <person name="Pangilinan J."/>
            <person name="Park H.-J."/>
            <person name="Ramirez L."/>
            <person name="Alfaro M."/>
            <person name="Sun H."/>
            <person name="Tritt A."/>
            <person name="Yoshinaga Y."/>
            <person name="Zwiers L.-H."/>
            <person name="Turgeon B."/>
            <person name="Goodwin S."/>
            <person name="Spatafora J."/>
            <person name="Crous P."/>
            <person name="Grigoriev I."/>
        </authorList>
    </citation>
    <scope>NUCLEOTIDE SEQUENCE</scope>
    <source>
        <strain evidence="2">CBS 627.86</strain>
    </source>
</reference>
<accession>A0A6A5ZGN6</accession>
<proteinExistence type="predicted"/>
<keyword evidence="3" id="KW-1185">Reference proteome</keyword>
<evidence type="ECO:0000313" key="2">
    <source>
        <dbReference type="EMBL" id="KAF2118365.1"/>
    </source>
</evidence>
<evidence type="ECO:0000256" key="1">
    <source>
        <dbReference type="SAM" id="MobiDB-lite"/>
    </source>
</evidence>
<protein>
    <recommendedName>
        <fullName evidence="4">Armadillo-type protein</fullName>
    </recommendedName>
</protein>
<dbReference type="EMBL" id="ML977317">
    <property type="protein sequence ID" value="KAF2118365.1"/>
    <property type="molecule type" value="Genomic_DNA"/>
</dbReference>
<evidence type="ECO:0000313" key="3">
    <source>
        <dbReference type="Proteomes" id="UP000799770"/>
    </source>
</evidence>
<dbReference type="AlphaFoldDB" id="A0A6A5ZGN6"/>
<dbReference type="SUPFAM" id="SSF48371">
    <property type="entry name" value="ARM repeat"/>
    <property type="match status" value="1"/>
</dbReference>
<name>A0A6A5ZGN6_9PLEO</name>
<sequence length="232" mass="26397">MAPRIEDRWLWVGIGVFTLVAIKGVSYSLKYIIHLTEVHTPPPKPVIPSSQRNKEDSIKTSSLQTLATSENIEIRKAATKILCERFFKNPKLQKRLLKDLESKDEGVKHRAILTLRLLDENGVVHRLRNQTQYRNDIFDIPSLPWYGRRPGTRVHGTTSEQDLRRRRREAVVINEGDRPVSQEDVYMRGGNGELNNEQMAEGLQRLQQAVADIDAILSAEWLGEGAAEARPA</sequence>
<gene>
    <name evidence="2" type="ORF">BDV96DRAFT_542102</name>
</gene>
<feature type="region of interest" description="Disordered" evidence="1">
    <location>
        <begin position="42"/>
        <end position="62"/>
    </location>
</feature>
<evidence type="ECO:0008006" key="4">
    <source>
        <dbReference type="Google" id="ProtNLM"/>
    </source>
</evidence>
<dbReference type="InterPro" id="IPR016024">
    <property type="entry name" value="ARM-type_fold"/>
</dbReference>
<organism evidence="2 3">
    <name type="scientific">Lophiotrema nucula</name>
    <dbReference type="NCBI Taxonomy" id="690887"/>
    <lineage>
        <taxon>Eukaryota</taxon>
        <taxon>Fungi</taxon>
        <taxon>Dikarya</taxon>
        <taxon>Ascomycota</taxon>
        <taxon>Pezizomycotina</taxon>
        <taxon>Dothideomycetes</taxon>
        <taxon>Pleosporomycetidae</taxon>
        <taxon>Pleosporales</taxon>
        <taxon>Lophiotremataceae</taxon>
        <taxon>Lophiotrema</taxon>
    </lineage>
</organism>
<dbReference type="Proteomes" id="UP000799770">
    <property type="component" value="Unassembled WGS sequence"/>
</dbReference>